<dbReference type="Pfam" id="PF08240">
    <property type="entry name" value="ADH_N"/>
    <property type="match status" value="1"/>
</dbReference>
<dbReference type="InterPro" id="IPR036291">
    <property type="entry name" value="NAD(P)-bd_dom_sf"/>
</dbReference>
<evidence type="ECO:0000259" key="12">
    <source>
        <dbReference type="SMART" id="SM00829"/>
    </source>
</evidence>
<dbReference type="SUPFAM" id="SSF51735">
    <property type="entry name" value="NAD(P)-binding Rossmann-fold domains"/>
    <property type="match status" value="1"/>
</dbReference>
<evidence type="ECO:0000256" key="2">
    <source>
        <dbReference type="ARBA" id="ARBA00008072"/>
    </source>
</evidence>
<evidence type="ECO:0000256" key="10">
    <source>
        <dbReference type="ARBA" id="ARBA00030139"/>
    </source>
</evidence>
<organism evidence="13 14">
    <name type="scientific">Hyaloscypha variabilis (strain UAMH 11265 / GT02V1 / F)</name>
    <name type="common">Meliniomyces variabilis</name>
    <dbReference type="NCBI Taxonomy" id="1149755"/>
    <lineage>
        <taxon>Eukaryota</taxon>
        <taxon>Fungi</taxon>
        <taxon>Dikarya</taxon>
        <taxon>Ascomycota</taxon>
        <taxon>Pezizomycotina</taxon>
        <taxon>Leotiomycetes</taxon>
        <taxon>Helotiales</taxon>
        <taxon>Hyaloscyphaceae</taxon>
        <taxon>Hyaloscypha</taxon>
        <taxon>Hyaloscypha variabilis</taxon>
    </lineage>
</organism>
<dbReference type="EC" id="1.1.1.9" evidence="9"/>
<keyword evidence="6" id="KW-0520">NAD</keyword>
<dbReference type="EMBL" id="KZ613957">
    <property type="protein sequence ID" value="PMD33106.1"/>
    <property type="molecule type" value="Genomic_DNA"/>
</dbReference>
<keyword evidence="5" id="KW-0560">Oxidoreductase</keyword>
<dbReference type="SUPFAM" id="SSF50129">
    <property type="entry name" value="GroES-like"/>
    <property type="match status" value="1"/>
</dbReference>
<evidence type="ECO:0000256" key="3">
    <source>
        <dbReference type="ARBA" id="ARBA00022723"/>
    </source>
</evidence>
<comment type="similarity">
    <text evidence="2 11">Belongs to the zinc-containing alcohol dehydrogenase family.</text>
</comment>
<dbReference type="InterPro" id="IPR045306">
    <property type="entry name" value="SDH-like"/>
</dbReference>
<evidence type="ECO:0000256" key="8">
    <source>
        <dbReference type="ARBA" id="ARBA00025713"/>
    </source>
</evidence>
<comment type="function">
    <text evidence="7">Xylitol dehydrogenase which catalyzes the conversion of xylitol to D-xylulose. Xylose is a major component of hemicelluloses such as xylan. Most fungi utilize D-xylose via three enzymatic reactions, xylose reductase (XR), xylitol dehydrogenase (XDH), and xylulokinase, to form xylulose 5-phosphate, which enters pentose phosphate pathway.</text>
</comment>
<sequence length="384" mass="41070">MAILEAKQNVVKQLQDLRGLNDELNPAFVLQKPLNVSFEDRPIPTLSLGSTDVIVQIMQTGICGSDVHYYNHGSIGKFIVKSPMILGHESSGVVAAVGSACKNLHVGDRVALEPGVPCRQCSACKGGKYNICPSMVFAATPPFDGTLCKYYKIAEDFCYKLPPHISFEEGALIEPLSVAVHICRQASIVPGNSVVVFGAGPVGILCCAVARAFGAKTIVSVDLVQSRLAFARDFYGATHTHLAGSTTSSVETAAQLINDAHLRDGADVVIEASGAASSVQTGIHVLRSGGRYVQGGMGKYDITFPIGAIIEKELDIKGSFRYGSGDYLLAISLLESRQIDMKRLITGRYKFHDAERAFKDVYSGKPGLVKVVIEGPEGKCVSEF</sequence>
<evidence type="ECO:0000256" key="7">
    <source>
        <dbReference type="ARBA" id="ARBA00024843"/>
    </source>
</evidence>
<keyword evidence="3 11" id="KW-0479">Metal-binding</keyword>
<dbReference type="InterPro" id="IPR011032">
    <property type="entry name" value="GroES-like_sf"/>
</dbReference>
<accession>A0A2J6R3L7</accession>
<dbReference type="Gene3D" id="3.40.50.720">
    <property type="entry name" value="NAD(P)-binding Rossmann-like Domain"/>
    <property type="match status" value="1"/>
</dbReference>
<dbReference type="GO" id="GO:0008270">
    <property type="term" value="F:zinc ion binding"/>
    <property type="evidence" value="ECO:0007669"/>
    <property type="project" value="InterPro"/>
</dbReference>
<dbReference type="GO" id="GO:0006062">
    <property type="term" value="P:sorbitol catabolic process"/>
    <property type="evidence" value="ECO:0007669"/>
    <property type="project" value="TreeGrafter"/>
</dbReference>
<evidence type="ECO:0000256" key="6">
    <source>
        <dbReference type="ARBA" id="ARBA00023027"/>
    </source>
</evidence>
<dbReference type="AlphaFoldDB" id="A0A2J6R3L7"/>
<dbReference type="STRING" id="1149755.A0A2J6R3L7"/>
<dbReference type="InterPro" id="IPR002328">
    <property type="entry name" value="ADH_Zn_CS"/>
</dbReference>
<dbReference type="CDD" id="cd05285">
    <property type="entry name" value="sorbitol_DH"/>
    <property type="match status" value="1"/>
</dbReference>
<dbReference type="PANTHER" id="PTHR43161:SF9">
    <property type="entry name" value="SORBITOL DEHYDROGENASE"/>
    <property type="match status" value="1"/>
</dbReference>
<evidence type="ECO:0000256" key="11">
    <source>
        <dbReference type="RuleBase" id="RU361277"/>
    </source>
</evidence>
<feature type="domain" description="Enoyl reductase (ER)" evidence="12">
    <location>
        <begin position="33"/>
        <end position="373"/>
    </location>
</feature>
<evidence type="ECO:0000256" key="5">
    <source>
        <dbReference type="ARBA" id="ARBA00023002"/>
    </source>
</evidence>
<protein>
    <recommendedName>
        <fullName evidence="9">D-xylulose reductase</fullName>
        <ecNumber evidence="9">1.1.1.9</ecNumber>
    </recommendedName>
    <alternativeName>
        <fullName evidence="10">Xylitol dehydrogenase A</fullName>
    </alternativeName>
</protein>
<dbReference type="Pfam" id="PF00107">
    <property type="entry name" value="ADH_zinc_N"/>
    <property type="match status" value="1"/>
</dbReference>
<reference evidence="13 14" key="1">
    <citation type="submission" date="2016-04" db="EMBL/GenBank/DDBJ databases">
        <title>A degradative enzymes factory behind the ericoid mycorrhizal symbiosis.</title>
        <authorList>
            <consortium name="DOE Joint Genome Institute"/>
            <person name="Martino E."/>
            <person name="Morin E."/>
            <person name="Grelet G."/>
            <person name="Kuo A."/>
            <person name="Kohler A."/>
            <person name="Daghino S."/>
            <person name="Barry K."/>
            <person name="Choi C."/>
            <person name="Cichocki N."/>
            <person name="Clum A."/>
            <person name="Copeland A."/>
            <person name="Hainaut M."/>
            <person name="Haridas S."/>
            <person name="Labutti K."/>
            <person name="Lindquist E."/>
            <person name="Lipzen A."/>
            <person name="Khouja H.-R."/>
            <person name="Murat C."/>
            <person name="Ohm R."/>
            <person name="Olson A."/>
            <person name="Spatafora J."/>
            <person name="Veneault-Fourrey C."/>
            <person name="Henrissat B."/>
            <person name="Grigoriev I."/>
            <person name="Martin F."/>
            <person name="Perotto S."/>
        </authorList>
    </citation>
    <scope>NUCLEOTIDE SEQUENCE [LARGE SCALE GENOMIC DNA]</scope>
    <source>
        <strain evidence="13 14">F</strain>
    </source>
</reference>
<dbReference type="InterPro" id="IPR013154">
    <property type="entry name" value="ADH-like_N"/>
</dbReference>
<comment type="cofactor">
    <cofactor evidence="1 11">
        <name>Zn(2+)</name>
        <dbReference type="ChEBI" id="CHEBI:29105"/>
    </cofactor>
</comment>
<dbReference type="Proteomes" id="UP000235786">
    <property type="component" value="Unassembled WGS sequence"/>
</dbReference>
<proteinExistence type="inferred from homology"/>
<evidence type="ECO:0000313" key="14">
    <source>
        <dbReference type="Proteomes" id="UP000235786"/>
    </source>
</evidence>
<gene>
    <name evidence="13" type="ORF">L207DRAFT_558089</name>
</gene>
<evidence type="ECO:0000256" key="9">
    <source>
        <dbReference type="ARBA" id="ARBA00026119"/>
    </source>
</evidence>
<dbReference type="OrthoDB" id="3941538at2759"/>
<comment type="pathway">
    <text evidence="8">Carbohydrate degradation; L-arabinose degradation via L-arabinitol; D-xylulose 5-phosphate from L-arabinose (fungal route): step 4/5.</text>
</comment>
<evidence type="ECO:0000256" key="4">
    <source>
        <dbReference type="ARBA" id="ARBA00022833"/>
    </source>
</evidence>
<name>A0A2J6R3L7_HYAVF</name>
<evidence type="ECO:0000256" key="1">
    <source>
        <dbReference type="ARBA" id="ARBA00001947"/>
    </source>
</evidence>
<dbReference type="FunFam" id="3.40.50.720:FF:000068">
    <property type="entry name" value="Sorbitol dehydrogenase"/>
    <property type="match status" value="1"/>
</dbReference>
<dbReference type="InterPro" id="IPR020843">
    <property type="entry name" value="ER"/>
</dbReference>
<evidence type="ECO:0000313" key="13">
    <source>
        <dbReference type="EMBL" id="PMD33106.1"/>
    </source>
</evidence>
<dbReference type="Gene3D" id="3.90.180.10">
    <property type="entry name" value="Medium-chain alcohol dehydrogenases, catalytic domain"/>
    <property type="match status" value="1"/>
</dbReference>
<dbReference type="GO" id="GO:0046526">
    <property type="term" value="F:D-xylulose reductase activity"/>
    <property type="evidence" value="ECO:0007669"/>
    <property type="project" value="UniProtKB-EC"/>
</dbReference>
<dbReference type="SMART" id="SM00829">
    <property type="entry name" value="PKS_ER"/>
    <property type="match status" value="1"/>
</dbReference>
<keyword evidence="14" id="KW-1185">Reference proteome</keyword>
<dbReference type="GO" id="GO:0003939">
    <property type="term" value="F:L-iditol 2-dehydrogenase (NAD+) activity"/>
    <property type="evidence" value="ECO:0007669"/>
    <property type="project" value="TreeGrafter"/>
</dbReference>
<dbReference type="PANTHER" id="PTHR43161">
    <property type="entry name" value="SORBITOL DEHYDROGENASE"/>
    <property type="match status" value="1"/>
</dbReference>
<keyword evidence="4 11" id="KW-0862">Zinc</keyword>
<dbReference type="InterPro" id="IPR013149">
    <property type="entry name" value="ADH-like_C"/>
</dbReference>
<dbReference type="PROSITE" id="PS00059">
    <property type="entry name" value="ADH_ZINC"/>
    <property type="match status" value="1"/>
</dbReference>